<keyword evidence="2" id="KW-1185">Reference proteome</keyword>
<accession>A0ABT7XFQ7</accession>
<dbReference type="EMBL" id="JAUEIQ010000007">
    <property type="protein sequence ID" value="MDN0064230.1"/>
    <property type="molecule type" value="Genomic_DNA"/>
</dbReference>
<dbReference type="Proteomes" id="UP001168435">
    <property type="component" value="Unassembled WGS sequence"/>
</dbReference>
<sequence>MAKIGSEISDSERWRVAEALRSVEDRPGHGKLAAIGLALYGEDYLKIPGQMALAAVCTRLAALIEPIRRPAYEELLETAACLQEDAEGLMDLSMQATGPLADIAGDASAALYGLSYQIRDALCPGRGDGEVDGAHEAD</sequence>
<dbReference type="RefSeq" id="WP_289820892.1">
    <property type="nucleotide sequence ID" value="NZ_JAUEIM010000020.1"/>
</dbReference>
<comment type="caution">
    <text evidence="1">The sequence shown here is derived from an EMBL/GenBank/DDBJ whole genome shotgun (WGS) entry which is preliminary data.</text>
</comment>
<proteinExistence type="predicted"/>
<reference evidence="1" key="2">
    <citation type="submission" date="2024-05" db="EMBL/GenBank/DDBJ databases">
        <title>Identification and characterization of horizontal gene transfer across gut microbiota members of farm animals based on homology search.</title>
        <authorList>
            <person name="Schwarzerova J."/>
            <person name="Nykrynova M."/>
            <person name="Jureckova K."/>
            <person name="Cejkova D."/>
            <person name="Rychlik I."/>
        </authorList>
    </citation>
    <scope>NUCLEOTIDE SEQUENCE</scope>
    <source>
        <strain evidence="1">176_SSukc20</strain>
    </source>
</reference>
<protein>
    <submittedName>
        <fullName evidence="1">Uncharacterized protein</fullName>
    </submittedName>
</protein>
<reference evidence="1" key="1">
    <citation type="submission" date="2023-06" db="EMBL/GenBank/DDBJ databases">
        <authorList>
            <person name="Zeman M."/>
            <person name="Kubasova T."/>
            <person name="Jahodarova E."/>
            <person name="Nykrynova M."/>
            <person name="Rychlik I."/>
        </authorList>
    </citation>
    <scope>NUCLEOTIDE SEQUENCE</scope>
    <source>
        <strain evidence="1">176_SSukc20</strain>
    </source>
</reference>
<evidence type="ECO:0000313" key="2">
    <source>
        <dbReference type="Proteomes" id="UP001168435"/>
    </source>
</evidence>
<gene>
    <name evidence="1" type="ORF">QVN30_07905</name>
</gene>
<organism evidence="1 2">
    <name type="scientific">Collinsella ihumii</name>
    <dbReference type="NCBI Taxonomy" id="1720204"/>
    <lineage>
        <taxon>Bacteria</taxon>
        <taxon>Bacillati</taxon>
        <taxon>Actinomycetota</taxon>
        <taxon>Coriobacteriia</taxon>
        <taxon>Coriobacteriales</taxon>
        <taxon>Coriobacteriaceae</taxon>
        <taxon>Collinsella</taxon>
    </lineage>
</organism>
<name>A0ABT7XFQ7_9ACTN</name>
<evidence type="ECO:0000313" key="1">
    <source>
        <dbReference type="EMBL" id="MDN0064230.1"/>
    </source>
</evidence>